<dbReference type="AlphaFoldDB" id="A0A2P2IRU5"/>
<sequence>MQVGPRTQSTQVSTRRKQANKCIPIKTNILISHLIIHFQRLLMITRLRITRDQRIPRNQISRSHSIKNLACILDGPVCRVRLNETGANNDIPLVPGSDYRPMNLFAFGFGLGSLACLQSEAKSESVGAGKGKREHSVIVKKCLDRGRAVGKASDH</sequence>
<dbReference type="EMBL" id="GGEC01003404">
    <property type="protein sequence ID" value="MBW83887.1"/>
    <property type="molecule type" value="Transcribed_RNA"/>
</dbReference>
<proteinExistence type="predicted"/>
<protein>
    <submittedName>
        <fullName evidence="1">Uncharacterized protein</fullName>
    </submittedName>
</protein>
<name>A0A2P2IRU5_RHIMU</name>
<reference evidence="1" key="1">
    <citation type="submission" date="2018-02" db="EMBL/GenBank/DDBJ databases">
        <title>Rhizophora mucronata_Transcriptome.</title>
        <authorList>
            <person name="Meera S.P."/>
            <person name="Sreeshan A."/>
            <person name="Augustine A."/>
        </authorList>
    </citation>
    <scope>NUCLEOTIDE SEQUENCE</scope>
    <source>
        <tissue evidence="1">Leaf</tissue>
    </source>
</reference>
<organism evidence="1">
    <name type="scientific">Rhizophora mucronata</name>
    <name type="common">Asiatic mangrove</name>
    <dbReference type="NCBI Taxonomy" id="61149"/>
    <lineage>
        <taxon>Eukaryota</taxon>
        <taxon>Viridiplantae</taxon>
        <taxon>Streptophyta</taxon>
        <taxon>Embryophyta</taxon>
        <taxon>Tracheophyta</taxon>
        <taxon>Spermatophyta</taxon>
        <taxon>Magnoliopsida</taxon>
        <taxon>eudicotyledons</taxon>
        <taxon>Gunneridae</taxon>
        <taxon>Pentapetalae</taxon>
        <taxon>rosids</taxon>
        <taxon>fabids</taxon>
        <taxon>Malpighiales</taxon>
        <taxon>Rhizophoraceae</taxon>
        <taxon>Rhizophora</taxon>
    </lineage>
</organism>
<evidence type="ECO:0000313" key="1">
    <source>
        <dbReference type="EMBL" id="MBW83887.1"/>
    </source>
</evidence>
<accession>A0A2P2IRU5</accession>